<gene>
    <name evidence="1" type="ORF">SAMN06264855_11924</name>
</gene>
<organism evidence="1 2">
    <name type="scientific">Halorubrum vacuolatum</name>
    <name type="common">Natronobacterium vacuolatum</name>
    <dbReference type="NCBI Taxonomy" id="63740"/>
    <lineage>
        <taxon>Archaea</taxon>
        <taxon>Methanobacteriati</taxon>
        <taxon>Methanobacteriota</taxon>
        <taxon>Stenosarchaea group</taxon>
        <taxon>Halobacteria</taxon>
        <taxon>Halobacteriales</taxon>
        <taxon>Haloferacaceae</taxon>
        <taxon>Halorubrum</taxon>
    </lineage>
</organism>
<dbReference type="AlphaFoldDB" id="A0A238XLG6"/>
<evidence type="ECO:0000313" key="1">
    <source>
        <dbReference type="EMBL" id="SNR59313.1"/>
    </source>
</evidence>
<keyword evidence="2" id="KW-1185">Reference proteome</keyword>
<dbReference type="Pfam" id="PF25257">
    <property type="entry name" value="DUF7858"/>
    <property type="match status" value="1"/>
</dbReference>
<dbReference type="RefSeq" id="WP_245809986.1">
    <property type="nucleotide sequence ID" value="NZ_FZNQ01000019.1"/>
</dbReference>
<name>A0A238XLG6_HALVU</name>
<evidence type="ECO:0000313" key="2">
    <source>
        <dbReference type="Proteomes" id="UP000198397"/>
    </source>
</evidence>
<sequence length="197" mass="19702">MTLSDIAEGLEVVARQRDRGVAVADDTGTPLAERLREHADGLPCTPEATATLVEAYTAGRSVGDAADGAGITPMTAAKALHRCGVAGVTPFAPTRRGIVRDWLDGRLPRSEAVELTGGDEADFALATYVETHDPIPAVERAVDAYLAGGGPLGRGLGSGSRGTGGLGSGALGTGGLGSGALGTADLGDALGTPEDLR</sequence>
<dbReference type="EMBL" id="FZNQ01000019">
    <property type="protein sequence ID" value="SNR59313.1"/>
    <property type="molecule type" value="Genomic_DNA"/>
</dbReference>
<proteinExistence type="predicted"/>
<accession>A0A238XLG6</accession>
<reference evidence="1 2" key="1">
    <citation type="submission" date="2017-06" db="EMBL/GenBank/DDBJ databases">
        <authorList>
            <person name="Kim H.J."/>
            <person name="Triplett B.A."/>
        </authorList>
    </citation>
    <scope>NUCLEOTIDE SEQUENCE [LARGE SCALE GENOMIC DNA]</scope>
    <source>
        <strain evidence="1 2">DSM 8800</strain>
    </source>
</reference>
<protein>
    <submittedName>
        <fullName evidence="1">Uncharacterized protein</fullName>
    </submittedName>
</protein>
<dbReference type="InterPro" id="IPR057180">
    <property type="entry name" value="DUF7858"/>
</dbReference>
<dbReference type="Proteomes" id="UP000198397">
    <property type="component" value="Unassembled WGS sequence"/>
</dbReference>